<organism evidence="1 2">
    <name type="scientific">Corynebacterium halotolerans YIM 70093 = DSM 44683</name>
    <dbReference type="NCBI Taxonomy" id="1121362"/>
    <lineage>
        <taxon>Bacteria</taxon>
        <taxon>Bacillati</taxon>
        <taxon>Actinomycetota</taxon>
        <taxon>Actinomycetes</taxon>
        <taxon>Mycobacteriales</taxon>
        <taxon>Corynebacteriaceae</taxon>
        <taxon>Corynebacterium</taxon>
    </lineage>
</organism>
<dbReference type="STRING" id="1121362.A605_03345"/>
<keyword evidence="2" id="KW-1185">Reference proteome</keyword>
<name>M1NW07_9CORY</name>
<evidence type="ECO:0008006" key="3">
    <source>
        <dbReference type="Google" id="ProtNLM"/>
    </source>
</evidence>
<dbReference type="Proteomes" id="UP000011723">
    <property type="component" value="Chromosome"/>
</dbReference>
<gene>
    <name evidence="1" type="ORF">A605_03345</name>
</gene>
<accession>M1NW07</accession>
<dbReference type="AlphaFoldDB" id="M1NW07"/>
<dbReference type="PATRIC" id="fig|1121362.3.peg.673"/>
<dbReference type="KEGG" id="chn:A605_03345"/>
<reference evidence="1 2" key="1">
    <citation type="journal article" date="2012" name="Stand. Genomic Sci.">
        <title>Genome sequence of the halotolerant bacterium Corynebacterium halotolerans type strain YIM 70093(T) (= DSM 44683(T)).</title>
        <authorList>
            <person name="Ruckert C."/>
            <person name="Albersmeier A."/>
            <person name="Al-Dilaimi A."/>
            <person name="Niehaus K."/>
            <person name="Szczepanowski R."/>
            <person name="Kalinowski J."/>
        </authorList>
    </citation>
    <scope>NUCLEOTIDE SEQUENCE [LARGE SCALE GENOMIC DNA]</scope>
    <source>
        <strain evidence="1">YIM 70093</strain>
    </source>
</reference>
<protein>
    <recommendedName>
        <fullName evidence="3">Transposase</fullName>
    </recommendedName>
</protein>
<sequence length="69" mass="7946">MLVGLMGEIRRRIEHDRRELRAGLGLEHFEGRSWLGGHHRTVLVTVVHLYVMYDTAQRLAVDPKAPETV</sequence>
<evidence type="ECO:0000313" key="1">
    <source>
        <dbReference type="EMBL" id="AGF71680.1"/>
    </source>
</evidence>
<dbReference type="EMBL" id="CP003697">
    <property type="protein sequence ID" value="AGF71680.1"/>
    <property type="molecule type" value="Genomic_DNA"/>
</dbReference>
<dbReference type="HOGENOM" id="CLU_2768813_0_0_11"/>
<dbReference type="RefSeq" id="WP_015400100.1">
    <property type="nucleotide sequence ID" value="NC_020302.1"/>
</dbReference>
<evidence type="ECO:0000313" key="2">
    <source>
        <dbReference type="Proteomes" id="UP000011723"/>
    </source>
</evidence>
<proteinExistence type="predicted"/>
<dbReference type="eggNOG" id="COG3385">
    <property type="taxonomic scope" value="Bacteria"/>
</dbReference>